<name>A0A1W2AI89_9SPHI</name>
<organism evidence="5 6">
    <name type="scientific">Pedobacter nyackensis</name>
    <dbReference type="NCBI Taxonomy" id="475255"/>
    <lineage>
        <taxon>Bacteria</taxon>
        <taxon>Pseudomonadati</taxon>
        <taxon>Bacteroidota</taxon>
        <taxon>Sphingobacteriia</taxon>
        <taxon>Sphingobacteriales</taxon>
        <taxon>Sphingobacteriaceae</taxon>
        <taxon>Pedobacter</taxon>
    </lineage>
</organism>
<reference evidence="5 6" key="1">
    <citation type="submission" date="2017-04" db="EMBL/GenBank/DDBJ databases">
        <authorList>
            <person name="Afonso C.L."/>
            <person name="Miller P.J."/>
            <person name="Scott M.A."/>
            <person name="Spackman E."/>
            <person name="Goraichik I."/>
            <person name="Dimitrov K.M."/>
            <person name="Suarez D.L."/>
            <person name="Swayne D.E."/>
        </authorList>
    </citation>
    <scope>NUCLEOTIDE SEQUENCE [LARGE SCALE GENOMIC DNA]</scope>
    <source>
        <strain evidence="5 6">DSM 19625</strain>
    </source>
</reference>
<evidence type="ECO:0000256" key="3">
    <source>
        <dbReference type="ARBA" id="ARBA00023163"/>
    </source>
</evidence>
<feature type="domain" description="HTH araC/xylS-type" evidence="4">
    <location>
        <begin position="150"/>
        <end position="255"/>
    </location>
</feature>
<dbReference type="PROSITE" id="PS01124">
    <property type="entry name" value="HTH_ARAC_FAMILY_2"/>
    <property type="match status" value="1"/>
</dbReference>
<dbReference type="Pfam" id="PF20240">
    <property type="entry name" value="DUF6597"/>
    <property type="match status" value="1"/>
</dbReference>
<evidence type="ECO:0000313" key="5">
    <source>
        <dbReference type="EMBL" id="SMC60280.1"/>
    </source>
</evidence>
<protein>
    <submittedName>
        <fullName evidence="5">Helix-turn-helix domain-containing protein</fullName>
    </submittedName>
</protein>
<evidence type="ECO:0000259" key="4">
    <source>
        <dbReference type="PROSITE" id="PS01124"/>
    </source>
</evidence>
<keyword evidence="2" id="KW-0238">DNA-binding</keyword>
<dbReference type="GO" id="GO:0003700">
    <property type="term" value="F:DNA-binding transcription factor activity"/>
    <property type="evidence" value="ECO:0007669"/>
    <property type="project" value="InterPro"/>
</dbReference>
<keyword evidence="6" id="KW-1185">Reference proteome</keyword>
<dbReference type="GO" id="GO:0043565">
    <property type="term" value="F:sequence-specific DNA binding"/>
    <property type="evidence" value="ECO:0007669"/>
    <property type="project" value="InterPro"/>
</dbReference>
<dbReference type="OrthoDB" id="323290at2"/>
<sequence length="270" mass="31162">MDYRHYAPPAFLKDYIRYYWSADFLQSDLPGFVVKSFADRYPRLIFQILGRFEPMRNQRGEKLPVCYLSGIGTQPTVATFDGVFSQFGVSFYPHALNALFRLDAYELVNQVSAIQSFCKTGIQDELAQAGSHYNRVQVLNQYFYGKLCNNSKQDLLINNIIRQNEINIDSEILELPKKYNISERQLERLFKTSLGISPKKLQRIIRFEKALQLLSNTAYSQLTTISYELNYTDQSHFIRDFSAFSGTTPYQFVRTQSLGAESASFLYAAD</sequence>
<keyword evidence="3" id="KW-0804">Transcription</keyword>
<keyword evidence="1" id="KW-0805">Transcription regulation</keyword>
<dbReference type="EMBL" id="FWYB01000001">
    <property type="protein sequence ID" value="SMC60280.1"/>
    <property type="molecule type" value="Genomic_DNA"/>
</dbReference>
<dbReference type="PANTHER" id="PTHR46796:SF13">
    <property type="entry name" value="HTH-TYPE TRANSCRIPTIONAL ACTIVATOR RHAS"/>
    <property type="match status" value="1"/>
</dbReference>
<dbReference type="InterPro" id="IPR050204">
    <property type="entry name" value="AraC_XylS_family_regulators"/>
</dbReference>
<dbReference type="PANTHER" id="PTHR46796">
    <property type="entry name" value="HTH-TYPE TRANSCRIPTIONAL ACTIVATOR RHAS-RELATED"/>
    <property type="match status" value="1"/>
</dbReference>
<evidence type="ECO:0000313" key="6">
    <source>
        <dbReference type="Proteomes" id="UP000192678"/>
    </source>
</evidence>
<dbReference type="AlphaFoldDB" id="A0A1W2AI89"/>
<dbReference type="Proteomes" id="UP000192678">
    <property type="component" value="Unassembled WGS sequence"/>
</dbReference>
<dbReference type="InterPro" id="IPR046532">
    <property type="entry name" value="DUF6597"/>
</dbReference>
<dbReference type="Pfam" id="PF12833">
    <property type="entry name" value="HTH_18"/>
    <property type="match status" value="1"/>
</dbReference>
<proteinExistence type="predicted"/>
<accession>A0A1W2AI89</accession>
<dbReference type="SUPFAM" id="SSF46689">
    <property type="entry name" value="Homeodomain-like"/>
    <property type="match status" value="1"/>
</dbReference>
<dbReference type="SMART" id="SM00342">
    <property type="entry name" value="HTH_ARAC"/>
    <property type="match status" value="1"/>
</dbReference>
<dbReference type="InterPro" id="IPR009057">
    <property type="entry name" value="Homeodomain-like_sf"/>
</dbReference>
<evidence type="ECO:0000256" key="2">
    <source>
        <dbReference type="ARBA" id="ARBA00023125"/>
    </source>
</evidence>
<dbReference type="STRING" id="475255.SAMN04488101_101631"/>
<evidence type="ECO:0000256" key="1">
    <source>
        <dbReference type="ARBA" id="ARBA00023015"/>
    </source>
</evidence>
<dbReference type="RefSeq" id="WP_084287189.1">
    <property type="nucleotide sequence ID" value="NZ_FWYB01000001.1"/>
</dbReference>
<dbReference type="Gene3D" id="1.10.10.60">
    <property type="entry name" value="Homeodomain-like"/>
    <property type="match status" value="1"/>
</dbReference>
<dbReference type="InterPro" id="IPR018060">
    <property type="entry name" value="HTH_AraC"/>
</dbReference>
<gene>
    <name evidence="5" type="ORF">SAMN04488101_101631</name>
</gene>